<gene>
    <name evidence="1" type="ORF">SDC9_206724</name>
</gene>
<comment type="caution">
    <text evidence="1">The sequence shown here is derived from an EMBL/GenBank/DDBJ whole genome shotgun (WGS) entry which is preliminary data.</text>
</comment>
<accession>A0A645J6I8</accession>
<name>A0A645J6I8_9ZZZZ</name>
<protein>
    <submittedName>
        <fullName evidence="1">Uncharacterized protein</fullName>
    </submittedName>
</protein>
<proteinExistence type="predicted"/>
<reference evidence="1" key="1">
    <citation type="submission" date="2019-08" db="EMBL/GenBank/DDBJ databases">
        <authorList>
            <person name="Kucharzyk K."/>
            <person name="Murdoch R.W."/>
            <person name="Higgins S."/>
            <person name="Loffler F."/>
        </authorList>
    </citation>
    <scope>NUCLEOTIDE SEQUENCE</scope>
</reference>
<sequence>MVPALLKIQPVCSRSWMCQQDIDISGVPVVGVSRAGVLPNAQTLAVQRFFYPWYVVAEAVKHQRVRPAKGLHRFAQHLQLAVVDFRDSARRIIHRAVAQLQQLILQCCRAAGVDSLLVHFQQHFALQPVVGRLCLFVQRHRRGHPHTVR</sequence>
<dbReference type="EMBL" id="VSSQ01132485">
    <property type="protein sequence ID" value="MPN59007.1"/>
    <property type="molecule type" value="Genomic_DNA"/>
</dbReference>
<organism evidence="1">
    <name type="scientific">bioreactor metagenome</name>
    <dbReference type="NCBI Taxonomy" id="1076179"/>
    <lineage>
        <taxon>unclassified sequences</taxon>
        <taxon>metagenomes</taxon>
        <taxon>ecological metagenomes</taxon>
    </lineage>
</organism>
<evidence type="ECO:0000313" key="1">
    <source>
        <dbReference type="EMBL" id="MPN59007.1"/>
    </source>
</evidence>
<dbReference type="AlphaFoldDB" id="A0A645J6I8"/>